<evidence type="ECO:0000313" key="1">
    <source>
        <dbReference type="EMBL" id="GAA5504317.1"/>
    </source>
</evidence>
<name>A0ABP9VGH1_9DEIO</name>
<dbReference type="RefSeq" id="WP_353544277.1">
    <property type="nucleotide sequence ID" value="NZ_BAABRN010000106.1"/>
</dbReference>
<organism evidence="1 2">
    <name type="scientific">Deinococcus xinjiangensis</name>
    <dbReference type="NCBI Taxonomy" id="457454"/>
    <lineage>
        <taxon>Bacteria</taxon>
        <taxon>Thermotogati</taxon>
        <taxon>Deinococcota</taxon>
        <taxon>Deinococci</taxon>
        <taxon>Deinococcales</taxon>
        <taxon>Deinococcaceae</taxon>
        <taxon>Deinococcus</taxon>
    </lineage>
</organism>
<comment type="caution">
    <text evidence="1">The sequence shown here is derived from an EMBL/GenBank/DDBJ whole genome shotgun (WGS) entry which is preliminary data.</text>
</comment>
<proteinExistence type="predicted"/>
<keyword evidence="2" id="KW-1185">Reference proteome</keyword>
<reference evidence="1 2" key="1">
    <citation type="submission" date="2024-02" db="EMBL/GenBank/DDBJ databases">
        <title>Deinococcus xinjiangensis NBRC 107630.</title>
        <authorList>
            <person name="Ichikawa N."/>
            <person name="Katano-Makiyama Y."/>
            <person name="Hidaka K."/>
        </authorList>
    </citation>
    <scope>NUCLEOTIDE SEQUENCE [LARGE SCALE GENOMIC DNA]</scope>
    <source>
        <strain evidence="1 2">NBRC 107630</strain>
    </source>
</reference>
<accession>A0ABP9VGH1</accession>
<gene>
    <name evidence="1" type="ORF">Dxin01_04087</name>
</gene>
<protein>
    <submittedName>
        <fullName evidence="1">Uncharacterized protein</fullName>
    </submittedName>
</protein>
<evidence type="ECO:0000313" key="2">
    <source>
        <dbReference type="Proteomes" id="UP001458946"/>
    </source>
</evidence>
<dbReference type="Proteomes" id="UP001458946">
    <property type="component" value="Unassembled WGS sequence"/>
</dbReference>
<sequence>MLRFHLFCDFEELQQRMDRAFGALSQAGGRSLFSPVTDMHEDQ</sequence>
<dbReference type="EMBL" id="BAABRN010000106">
    <property type="protein sequence ID" value="GAA5504317.1"/>
    <property type="molecule type" value="Genomic_DNA"/>
</dbReference>